<proteinExistence type="predicted"/>
<protein>
    <submittedName>
        <fullName evidence="1">Uncharacterized protein</fullName>
    </submittedName>
</protein>
<dbReference type="RefSeq" id="WP_310776533.1">
    <property type="nucleotide sequence ID" value="NZ_JBHRWR010000017.1"/>
</dbReference>
<name>A0ABV7SK98_9ACTN</name>
<evidence type="ECO:0000313" key="2">
    <source>
        <dbReference type="Proteomes" id="UP001595701"/>
    </source>
</evidence>
<keyword evidence="2" id="KW-1185">Reference proteome</keyword>
<comment type="caution">
    <text evidence="1">The sequence shown here is derived from an EMBL/GenBank/DDBJ whole genome shotgun (WGS) entry which is preliminary data.</text>
</comment>
<dbReference type="Proteomes" id="UP001595701">
    <property type="component" value="Unassembled WGS sequence"/>
</dbReference>
<accession>A0ABV7SK98</accession>
<evidence type="ECO:0000313" key="1">
    <source>
        <dbReference type="EMBL" id="MFC3576757.1"/>
    </source>
</evidence>
<gene>
    <name evidence="1" type="ORF">ACFOZ0_26440</name>
</gene>
<dbReference type="EMBL" id="JBHRWR010000017">
    <property type="protein sequence ID" value="MFC3576757.1"/>
    <property type="molecule type" value="Genomic_DNA"/>
</dbReference>
<organism evidence="1 2">
    <name type="scientific">Streptomyces yaanensis</name>
    <dbReference type="NCBI Taxonomy" id="1142239"/>
    <lineage>
        <taxon>Bacteria</taxon>
        <taxon>Bacillati</taxon>
        <taxon>Actinomycetota</taxon>
        <taxon>Actinomycetes</taxon>
        <taxon>Kitasatosporales</taxon>
        <taxon>Streptomycetaceae</taxon>
        <taxon>Streptomyces</taxon>
    </lineage>
</organism>
<sequence length="51" mass="5245">MRRWTLGPATGGVHAEVLNLGAGLHAPDRDGASADVVLSPRDPARLLGGSR</sequence>
<reference evidence="2" key="1">
    <citation type="journal article" date="2019" name="Int. J. Syst. Evol. Microbiol.">
        <title>The Global Catalogue of Microorganisms (GCM) 10K type strain sequencing project: providing services to taxonomists for standard genome sequencing and annotation.</title>
        <authorList>
            <consortium name="The Broad Institute Genomics Platform"/>
            <consortium name="The Broad Institute Genome Sequencing Center for Infectious Disease"/>
            <person name="Wu L."/>
            <person name="Ma J."/>
        </authorList>
    </citation>
    <scope>NUCLEOTIDE SEQUENCE [LARGE SCALE GENOMIC DNA]</scope>
    <source>
        <strain evidence="2">CGMCC 4.7035</strain>
    </source>
</reference>